<protein>
    <submittedName>
        <fullName evidence="1">Uncharacterized protein</fullName>
    </submittedName>
</protein>
<evidence type="ECO:0000313" key="1">
    <source>
        <dbReference type="EMBL" id="KAH7845908.1"/>
    </source>
</evidence>
<organism evidence="1 2">
    <name type="scientific">Vaccinium darrowii</name>
    <dbReference type="NCBI Taxonomy" id="229202"/>
    <lineage>
        <taxon>Eukaryota</taxon>
        <taxon>Viridiplantae</taxon>
        <taxon>Streptophyta</taxon>
        <taxon>Embryophyta</taxon>
        <taxon>Tracheophyta</taxon>
        <taxon>Spermatophyta</taxon>
        <taxon>Magnoliopsida</taxon>
        <taxon>eudicotyledons</taxon>
        <taxon>Gunneridae</taxon>
        <taxon>Pentapetalae</taxon>
        <taxon>asterids</taxon>
        <taxon>Ericales</taxon>
        <taxon>Ericaceae</taxon>
        <taxon>Vaccinioideae</taxon>
        <taxon>Vaccinieae</taxon>
        <taxon>Vaccinium</taxon>
    </lineage>
</organism>
<reference evidence="1 2" key="1">
    <citation type="journal article" date="2021" name="Hortic Res">
        <title>High-quality reference genome and annotation aids understanding of berry development for evergreen blueberry (Vaccinium darrowii).</title>
        <authorList>
            <person name="Yu J."/>
            <person name="Hulse-Kemp A.M."/>
            <person name="Babiker E."/>
            <person name="Staton M."/>
        </authorList>
    </citation>
    <scope>NUCLEOTIDE SEQUENCE [LARGE SCALE GENOMIC DNA]</scope>
    <source>
        <strain evidence="2">cv. NJ 8807/NJ 8810</strain>
        <tissue evidence="1">Young leaf</tissue>
    </source>
</reference>
<accession>A0ACB7XYP6</accession>
<keyword evidence="2" id="KW-1185">Reference proteome</keyword>
<name>A0ACB7XYP6_9ERIC</name>
<dbReference type="EMBL" id="CM037155">
    <property type="protein sequence ID" value="KAH7845908.1"/>
    <property type="molecule type" value="Genomic_DNA"/>
</dbReference>
<dbReference type="Proteomes" id="UP000828048">
    <property type="component" value="Chromosome 5"/>
</dbReference>
<evidence type="ECO:0000313" key="2">
    <source>
        <dbReference type="Proteomes" id="UP000828048"/>
    </source>
</evidence>
<sequence>MQAEHYMEGFTTRMMEAMTRKLGPAKFQGTVNPNVAEGWFKRIERILDAMGVTDGQKVTLATFVLRGVALKWREAIIRQLIAPLPGVIPPIPQQGYVEWEAKLVIDVGNLATLQGNAQLQNQWPSVFASNVEKADTLLQIISRPIPKFL</sequence>
<comment type="caution">
    <text evidence="1">The sequence shown here is derived from an EMBL/GenBank/DDBJ whole genome shotgun (WGS) entry which is preliminary data.</text>
</comment>
<gene>
    <name evidence="1" type="ORF">Vadar_007288</name>
</gene>
<proteinExistence type="predicted"/>